<dbReference type="PANTHER" id="PTHR13037:SF24">
    <property type="entry name" value="POLYCOMB PROTEIN PCL-RELATED"/>
    <property type="match status" value="1"/>
</dbReference>
<dbReference type="SUPFAM" id="SSF48371">
    <property type="entry name" value="ARM repeat"/>
    <property type="match status" value="1"/>
</dbReference>
<reference evidence="3" key="1">
    <citation type="journal article" date="2022" name="bioRxiv">
        <title>Genomics of Preaxostyla Flagellates Illuminates Evolutionary Transitions and the Path Towards Mitochondrial Loss.</title>
        <authorList>
            <person name="Novak L.V.F."/>
            <person name="Treitli S.C."/>
            <person name="Pyrih J."/>
            <person name="Halakuc P."/>
            <person name="Pipaliya S.V."/>
            <person name="Vacek V."/>
            <person name="Brzon O."/>
            <person name="Soukal P."/>
            <person name="Eme L."/>
            <person name="Dacks J.B."/>
            <person name="Karnkowska A."/>
            <person name="Elias M."/>
            <person name="Hampl V."/>
        </authorList>
    </citation>
    <scope>NUCLEOTIDE SEQUENCE</scope>
    <source>
        <strain evidence="3">RCP-MX</strain>
    </source>
</reference>
<keyword evidence="1" id="KW-0945">Host-virus interaction</keyword>
<evidence type="ECO:0008006" key="5">
    <source>
        <dbReference type="Google" id="ProtNLM"/>
    </source>
</evidence>
<evidence type="ECO:0000313" key="4">
    <source>
        <dbReference type="Proteomes" id="UP001141327"/>
    </source>
</evidence>
<feature type="region of interest" description="Disordered" evidence="2">
    <location>
        <begin position="225"/>
        <end position="322"/>
    </location>
</feature>
<feature type="compositionally biased region" description="Pro residues" evidence="2">
    <location>
        <begin position="275"/>
        <end position="284"/>
    </location>
</feature>
<dbReference type="Proteomes" id="UP001141327">
    <property type="component" value="Unassembled WGS sequence"/>
</dbReference>
<feature type="region of interest" description="Disordered" evidence="2">
    <location>
        <begin position="1017"/>
        <end position="1044"/>
    </location>
</feature>
<feature type="compositionally biased region" description="Low complexity" evidence="2">
    <location>
        <begin position="285"/>
        <end position="322"/>
    </location>
</feature>
<gene>
    <name evidence="3" type="ORF">PAPYR_279</name>
</gene>
<feature type="region of interest" description="Disordered" evidence="2">
    <location>
        <begin position="1749"/>
        <end position="1769"/>
    </location>
</feature>
<dbReference type="PANTHER" id="PTHR13037">
    <property type="entry name" value="FORMIN"/>
    <property type="match status" value="1"/>
</dbReference>
<evidence type="ECO:0000256" key="1">
    <source>
        <dbReference type="ARBA" id="ARBA00022581"/>
    </source>
</evidence>
<sequence>MCTKCHGGRFMSRLPARVVPFRPQPPPGWTGPAVVFHPPGPPAKPGAAPQDRLPICPSCFAAYSTLFDVPCFPPDRVSELVVLCQAARSQETLVNAASALLWVIHGCPPRRPIAFMATLPMATSPHGHQLPHCSSRRAVPSFLLSPVEDKSSIPWAAVASLLLRKDCVFISPVVLQCLLKILPAQGPELAPVSWVPILPRLVTFLRGPQPLRSLAAQVLAGLAPPQGPAAPATGGSGAPEPPISPSTSLFDSRPTSPHPAHPAHEGSAPSATAPPWQPPPPPGPAQTAAQPSPAAAAATTTAGPVATHHGGPSGPTTTTLAPTWPEERPLAAVLAGLCLEVVSTMGRLLVSGPQAVSAALLRQAALLPPQLPLFAAPTGASPSPATTPAPSAAATPTASPTPAPGSPSSSAPPGGAPLPEPARHLLTTPTAQQGQASLPGFPQAAWFPDLALAPDPAGGEGPRLSGFLWGILLGALTWAPSLPPDVVGALLEQVKRSPVGFLAQHPSLGRVLGMALGPPGNPLTGLAFEALLSFLIDECDGVPSGLPLDRLPRLLQGGPPQAALALRLLRAAIKEVPPEGKPHYGRYWALVAEVLGGLYLWSLPPAPPPPAAGSPASPTGDRRRSANRGSSSSSRPQSPTATQNRPASPLPPQGTGGSGAGALWAGRPAAEVEEAMALLTVILQYANAHRLPSPPPPGWPAGCFGAEPVRRVFVEQHMGALMALMGTRPERPGAAAIDRFVAGILAQALPPGADMTPLLQMICANLLVNPHLLPDGAVQAGLIQLRAILQPSEARRQDFLKLRGGFFFRTVATLCGATHRDRGLSEAAQEALLTYMLGEDPVLDPDEAANGHMGALLTSIDPAVRHAGFLCLPRLVDARPPSKYTSFWEGALAFLLSDRLQRLAVGPDGALLDRVWADLVEDLRPRVGRDPARYVELMRISAAPRVQGPIAQALAALAAKSEAHRLALDGAGALPPLAQLAGQLSTSDFGSAAPSELATALADFFTAFLCGAGAPDDRPPPDCDAPGALQLAPEGDSSSAQAAPYHHEGQAFARPGPYLACKALALGARFLVAWLTADRGSPLYRQALDALAAIGPHVIPSHLHHVLIPSSLSPQFAGGFLESQRITFLVMRAGHPFQGPLGLARLRAVAAIVRNPAMRGHPSTGALVPQLMEVLLDPRMGMGDPAPDPALALAPACRALAALVAASPTYRAYCLRNTLDRLTAFLPPAEPPSGPVPETLEAEATGELLEAALDLIHAMLDRPSAGELRVSAGELPSPVATPGAPAGAGAGPRQLGYADLARLAQDAPGSPTADEAWLAIEQLTALRVAHAARGQVFEQAEGLVGMLATILLATANRAEPRVPRTPLEMLVLWAAARTVTFLASNHAANRWRLCGSDEVADGLCWAAHRLLGPALPADATPAWGQPAGARPPLGQTPDVACPAEGALAALSALLLVLTSAGRCAHLRKNGLLGRIGLAATCGHPGLEAAAWAVLRLAMLLEADLAVCPLPAGQAPTAGQLTARLVRDTRLPRDCGPAEAPPVRLGLFLKGLAGHRLTFDRAGPAAPETLGLLGMALDVTRSSPEGRALVLRECDGVPTLGTLLLSADPRLLVAATALVAHFALGAGECRSVQVRYSDRAWLWASDLHRFRVGSEDPPLVGRLVELLGYGVPPAALAWPGVAGLALEAAVQTNALVALAALAAVLGPYNLCLLEPSPAAPRCGTPNSGARVKVMITSGPGSPWDLVRSLMSGSKSSGRREQRTFRGDGLRGHGGSSLGVVSFPWMWMSGLGDLQGRERHGGRGSPLTRFSLGVTAAIRGGLGRLVQLARRAPHAAPALGLLASACRSDGTLAEAAGEHGLVEVILGHLTPSAPPPAPQLAEAAWCALAAIAHCEANQERMLAVGVAPLIGRLMATALAAPGEPPAGGLGGQGDQPIDKDALAGPEAPRGEAPAPGQTADRPGPSARLLGAALEVTATLMAQQPRAREALRPLGRPACGLLCSPVGPRVPRFGPPSLPLGGAPAGWAGSPMEPEDALALHALLAALPLATAAVPVPGLPFIEAAEPPVAQAAFGHPGSPRPAPPPAPAAPPSGSSPRGPPATAVAAAALQTAPPPIGR</sequence>
<dbReference type="InterPro" id="IPR016024">
    <property type="entry name" value="ARM-type_fold"/>
</dbReference>
<feature type="compositionally biased region" description="Low complexity" evidence="2">
    <location>
        <begin position="377"/>
        <end position="398"/>
    </location>
</feature>
<feature type="compositionally biased region" description="Low complexity" evidence="2">
    <location>
        <begin position="627"/>
        <end position="638"/>
    </location>
</feature>
<feature type="region of interest" description="Disordered" evidence="2">
    <location>
        <begin position="1922"/>
        <end position="1963"/>
    </location>
</feature>
<dbReference type="Gene3D" id="1.25.10.10">
    <property type="entry name" value="Leucine-rich Repeat Variant"/>
    <property type="match status" value="1"/>
</dbReference>
<feature type="region of interest" description="Disordered" evidence="2">
    <location>
        <begin position="377"/>
        <end position="423"/>
    </location>
</feature>
<dbReference type="InterPro" id="IPR011989">
    <property type="entry name" value="ARM-like"/>
</dbReference>
<feature type="compositionally biased region" description="Polar residues" evidence="2">
    <location>
        <begin position="245"/>
        <end position="255"/>
    </location>
</feature>
<proteinExistence type="predicted"/>
<organism evidence="3 4">
    <name type="scientific">Paratrimastix pyriformis</name>
    <dbReference type="NCBI Taxonomy" id="342808"/>
    <lineage>
        <taxon>Eukaryota</taxon>
        <taxon>Metamonada</taxon>
        <taxon>Preaxostyla</taxon>
        <taxon>Paratrimastigidae</taxon>
        <taxon>Paratrimastix</taxon>
    </lineage>
</organism>
<feature type="compositionally biased region" description="Low complexity" evidence="2">
    <location>
        <begin position="2089"/>
        <end position="2109"/>
    </location>
</feature>
<feature type="region of interest" description="Disordered" evidence="2">
    <location>
        <begin position="2069"/>
        <end position="2116"/>
    </location>
</feature>
<accession>A0ABQ8UVA3</accession>
<evidence type="ECO:0000256" key="2">
    <source>
        <dbReference type="SAM" id="MobiDB-lite"/>
    </source>
</evidence>
<feature type="compositionally biased region" description="Pro residues" evidence="2">
    <location>
        <begin position="2076"/>
        <end position="2088"/>
    </location>
</feature>
<feature type="region of interest" description="Disordered" evidence="2">
    <location>
        <begin position="608"/>
        <end position="663"/>
    </location>
</feature>
<name>A0ABQ8UVA3_9EUKA</name>
<keyword evidence="4" id="KW-1185">Reference proteome</keyword>
<feature type="compositionally biased region" description="Low complexity" evidence="2">
    <location>
        <begin position="1941"/>
        <end position="1954"/>
    </location>
</feature>
<evidence type="ECO:0000313" key="3">
    <source>
        <dbReference type="EMBL" id="KAJ4463033.1"/>
    </source>
</evidence>
<protein>
    <recommendedName>
        <fullName evidence="5">Non-specific serine/threonine protein kinase</fullName>
    </recommendedName>
</protein>
<feature type="compositionally biased region" description="Basic and acidic residues" evidence="2">
    <location>
        <begin position="1756"/>
        <end position="1769"/>
    </location>
</feature>
<comment type="caution">
    <text evidence="3">The sequence shown here is derived from an EMBL/GenBank/DDBJ whole genome shotgun (WGS) entry which is preliminary data.</text>
</comment>
<dbReference type="EMBL" id="JAPMOS010000001">
    <property type="protein sequence ID" value="KAJ4463033.1"/>
    <property type="molecule type" value="Genomic_DNA"/>
</dbReference>